<protein>
    <recommendedName>
        <fullName evidence="8">Major facilitator superfamily (MFS) profile domain-containing protein</fullName>
    </recommendedName>
</protein>
<dbReference type="HOGENOM" id="CLU_034180_11_2_9"/>
<feature type="transmembrane region" description="Helical" evidence="7">
    <location>
        <begin position="346"/>
        <end position="369"/>
    </location>
</feature>
<dbReference type="AlphaFoldDB" id="H1CY43"/>
<dbReference type="InterPro" id="IPR036259">
    <property type="entry name" value="MFS_trans_sf"/>
</dbReference>
<dbReference type="eggNOG" id="COG2814">
    <property type="taxonomic scope" value="Bacteria"/>
</dbReference>
<feature type="transmembrane region" description="Helical" evidence="7">
    <location>
        <begin position="227"/>
        <end position="246"/>
    </location>
</feature>
<dbReference type="PANTHER" id="PTHR23513">
    <property type="entry name" value="INTEGRAL MEMBRANE EFFLUX PROTEIN-RELATED"/>
    <property type="match status" value="1"/>
</dbReference>
<reference evidence="9 10" key="1">
    <citation type="submission" date="2011-11" db="EMBL/GenBank/DDBJ databases">
        <title>The Genome Sequence of Dialister succinatiphilus YIT 11850.</title>
        <authorList>
            <consortium name="The Broad Institute Genome Sequencing Platform"/>
            <person name="Earl A."/>
            <person name="Ward D."/>
            <person name="Feldgarden M."/>
            <person name="Gevers D."/>
            <person name="Morotomi M."/>
            <person name="Young S.K."/>
            <person name="Zeng Q."/>
            <person name="Gargeya S."/>
            <person name="Fitzgerald M."/>
            <person name="Haas B."/>
            <person name="Abouelleil A."/>
            <person name="Alvarado L."/>
            <person name="Arachchi H.M."/>
            <person name="Berlin A."/>
            <person name="Brown A."/>
            <person name="Chapman S.B."/>
            <person name="Dunbar C."/>
            <person name="Gearin G."/>
            <person name="Goldberg J."/>
            <person name="Griggs A."/>
            <person name="Gujja S."/>
            <person name="Heiman D."/>
            <person name="Howarth C."/>
            <person name="Lui A."/>
            <person name="MacDonald P.J.P."/>
            <person name="Montmayeur A."/>
            <person name="Murphy C."/>
            <person name="Neiman D."/>
            <person name="Pearson M."/>
            <person name="Priest M."/>
            <person name="Roberts A."/>
            <person name="Saif S."/>
            <person name="Shea T."/>
            <person name="Sisk P."/>
            <person name="Stolte C."/>
            <person name="Sykes S."/>
            <person name="Wortman J."/>
            <person name="Nusbaum C."/>
            <person name="Birren B."/>
        </authorList>
    </citation>
    <scope>NUCLEOTIDE SEQUENCE [LARGE SCALE GENOMIC DNA]</scope>
    <source>
        <strain evidence="9 10">YIT 11850</strain>
    </source>
</reference>
<proteinExistence type="predicted"/>
<dbReference type="PROSITE" id="PS50850">
    <property type="entry name" value="MFS"/>
    <property type="match status" value="1"/>
</dbReference>
<dbReference type="SUPFAM" id="SSF103473">
    <property type="entry name" value="MFS general substrate transporter"/>
    <property type="match status" value="1"/>
</dbReference>
<evidence type="ECO:0000256" key="1">
    <source>
        <dbReference type="ARBA" id="ARBA00004651"/>
    </source>
</evidence>
<comment type="subcellular location">
    <subcellularLocation>
        <location evidence="1">Cell membrane</location>
        <topology evidence="1">Multi-pass membrane protein</topology>
    </subcellularLocation>
</comment>
<dbReference type="GO" id="GO:0005886">
    <property type="term" value="C:plasma membrane"/>
    <property type="evidence" value="ECO:0007669"/>
    <property type="project" value="UniProtKB-SubCell"/>
</dbReference>
<feature type="transmembrane region" description="Helical" evidence="7">
    <location>
        <begin position="316"/>
        <end position="334"/>
    </location>
</feature>
<evidence type="ECO:0000256" key="2">
    <source>
        <dbReference type="ARBA" id="ARBA00022448"/>
    </source>
</evidence>
<feature type="transmembrane region" description="Helical" evidence="7">
    <location>
        <begin position="106"/>
        <end position="122"/>
    </location>
</feature>
<evidence type="ECO:0000259" key="8">
    <source>
        <dbReference type="PROSITE" id="PS50850"/>
    </source>
</evidence>
<dbReference type="RefSeq" id="WP_008858787.1">
    <property type="nucleotide sequence ID" value="NZ_JH591187.1"/>
</dbReference>
<dbReference type="STRING" id="742743.HMPREF9453_00281"/>
<dbReference type="EMBL" id="ADLT01000008">
    <property type="protein sequence ID" value="EHO63810.1"/>
    <property type="molecule type" value="Genomic_DNA"/>
</dbReference>
<keyword evidence="5 7" id="KW-1133">Transmembrane helix</keyword>
<evidence type="ECO:0000256" key="6">
    <source>
        <dbReference type="ARBA" id="ARBA00023136"/>
    </source>
</evidence>
<feature type="transmembrane region" description="Helical" evidence="7">
    <location>
        <begin position="289"/>
        <end position="310"/>
    </location>
</feature>
<dbReference type="Proteomes" id="UP000003277">
    <property type="component" value="Unassembled WGS sequence"/>
</dbReference>
<evidence type="ECO:0000256" key="3">
    <source>
        <dbReference type="ARBA" id="ARBA00022475"/>
    </source>
</evidence>
<keyword evidence="2" id="KW-0813">Transport</keyword>
<feature type="transmembrane region" description="Helical" evidence="7">
    <location>
        <begin position="375"/>
        <end position="393"/>
    </location>
</feature>
<dbReference type="CDD" id="cd06173">
    <property type="entry name" value="MFS_MefA_like"/>
    <property type="match status" value="1"/>
</dbReference>
<dbReference type="PANTHER" id="PTHR23513:SF11">
    <property type="entry name" value="STAPHYLOFERRIN A TRANSPORTER"/>
    <property type="match status" value="1"/>
</dbReference>
<dbReference type="Gene3D" id="1.20.1250.20">
    <property type="entry name" value="MFS general substrate transporter like domains"/>
    <property type="match status" value="1"/>
</dbReference>
<evidence type="ECO:0000313" key="10">
    <source>
        <dbReference type="Proteomes" id="UP000003277"/>
    </source>
</evidence>
<dbReference type="InterPro" id="IPR020846">
    <property type="entry name" value="MFS_dom"/>
</dbReference>
<dbReference type="PATRIC" id="fig|742743.3.peg.285"/>
<evidence type="ECO:0000313" key="9">
    <source>
        <dbReference type="EMBL" id="EHO63810.1"/>
    </source>
</evidence>
<gene>
    <name evidence="9" type="ORF">HMPREF9453_00281</name>
</gene>
<name>H1CY43_9FIRM</name>
<keyword evidence="3" id="KW-1003">Cell membrane</keyword>
<feature type="transmembrane region" description="Helical" evidence="7">
    <location>
        <begin position="168"/>
        <end position="189"/>
    </location>
</feature>
<evidence type="ECO:0000256" key="4">
    <source>
        <dbReference type="ARBA" id="ARBA00022692"/>
    </source>
</evidence>
<evidence type="ECO:0000256" key="5">
    <source>
        <dbReference type="ARBA" id="ARBA00022989"/>
    </source>
</evidence>
<feature type="transmembrane region" description="Helical" evidence="7">
    <location>
        <begin position="258"/>
        <end position="277"/>
    </location>
</feature>
<evidence type="ECO:0000256" key="7">
    <source>
        <dbReference type="SAM" id="Phobius"/>
    </source>
</evidence>
<keyword evidence="6 7" id="KW-0472">Membrane</keyword>
<keyword evidence="10" id="KW-1185">Reference proteome</keyword>
<sequence>MHLLSLFPALQVRNYRIFWMTQWIALIGFWLQLTAQQWLVYTMTDSAFLLGLLAACQFAPSLFFTLFTGLWIDKHNKRKILLGTQLFYLLQASLLGLLLWTGHETYGWILFFAFFIGTIDSFDMPARMAFMPELVGKKALHSAISLNSANFNITRMAGPLLAAFLLKYLSYSTIFFMNALSLIPIIFAYSRMDVNSVITTMEERHPLHEIREGLMQAKNNPLIYKNLIAAGIVSGLILNMGTYGPLFADRVLHAGIDGFGSILFAAGAGSMVSGLLAGASRNHLSHGMIFGSAILCGLLLMAVSFVPYFIPALILFGLLGFFVIAFIVNCNTVIQMASPKEFLGRIMGLYTFVFLGSAPFGSLLVSAIIEGVGTSLGLCLVGALEIALLLLFARPVKEKKALIHS</sequence>
<feature type="transmembrane region" description="Helical" evidence="7">
    <location>
        <begin position="80"/>
        <end position="100"/>
    </location>
</feature>
<comment type="caution">
    <text evidence="9">The sequence shown here is derived from an EMBL/GenBank/DDBJ whole genome shotgun (WGS) entry which is preliminary data.</text>
</comment>
<organism evidence="9 10">
    <name type="scientific">Dialister succinatiphilus YIT 11850</name>
    <dbReference type="NCBI Taxonomy" id="742743"/>
    <lineage>
        <taxon>Bacteria</taxon>
        <taxon>Bacillati</taxon>
        <taxon>Bacillota</taxon>
        <taxon>Negativicutes</taxon>
        <taxon>Veillonellales</taxon>
        <taxon>Veillonellaceae</taxon>
        <taxon>Dialister</taxon>
    </lineage>
</organism>
<feature type="transmembrane region" description="Helical" evidence="7">
    <location>
        <begin position="21"/>
        <end position="41"/>
    </location>
</feature>
<feature type="domain" description="Major facilitator superfamily (MFS) profile" evidence="8">
    <location>
        <begin position="1"/>
        <end position="400"/>
    </location>
</feature>
<dbReference type="InterPro" id="IPR010290">
    <property type="entry name" value="TM_effector"/>
</dbReference>
<feature type="transmembrane region" description="Helical" evidence="7">
    <location>
        <begin position="47"/>
        <end position="68"/>
    </location>
</feature>
<dbReference type="OrthoDB" id="9763297at2"/>
<accession>H1CY43</accession>
<dbReference type="GO" id="GO:0022857">
    <property type="term" value="F:transmembrane transporter activity"/>
    <property type="evidence" value="ECO:0007669"/>
    <property type="project" value="InterPro"/>
</dbReference>
<dbReference type="Pfam" id="PF05977">
    <property type="entry name" value="MFS_3"/>
    <property type="match status" value="1"/>
</dbReference>
<keyword evidence="4 7" id="KW-0812">Transmembrane</keyword>